<dbReference type="Gene3D" id="1.10.8.20">
    <property type="entry name" value="N-terminal domain of phosphatidylinositol transfer protein sec14p"/>
    <property type="match status" value="1"/>
</dbReference>
<dbReference type="Gene3D" id="3.40.525.10">
    <property type="entry name" value="CRAL-TRIO lipid binding domain"/>
    <property type="match status" value="1"/>
</dbReference>
<dbReference type="OrthoDB" id="6432525at2759"/>
<dbReference type="KEGG" id="tsep:108745482"/>
<dbReference type="InterPro" id="IPR001251">
    <property type="entry name" value="CRAL-TRIO_dom"/>
</dbReference>
<dbReference type="PRINTS" id="PR00180">
    <property type="entry name" value="CRETINALDHBP"/>
</dbReference>
<dbReference type="Proteomes" id="UP000078541">
    <property type="component" value="Unassembled WGS sequence"/>
</dbReference>
<dbReference type="AlphaFoldDB" id="A0A195FR81"/>
<sequence length="300" mass="34910">MSIIKGITLEEEMKKNSQLKLSDIQSLREWCKKQPHLPKIEDNFLALFLHSNYYQMEPTKNTIENYYTIRTHLPEIFCNRDPFEKELRQAFKIAAVFPLNGLTKDGYKMILSTLMDSDPSFYNYNNCIKYAIMFSDIYLLMNGTNDGTIFIFDVSKLSFGHVMRINPMGMKKHLYYLQEAMPIRLKAIHFLNATPAMELWMNMAKPFMKNELIDIIHFHLSLESISEYIPVDALPNEMGGKADSVHKLAEIQVKELEDNREWFLLDEATRRVNEALRIGKSKTANGLFGIEGNFKKLDID</sequence>
<dbReference type="PANTHER" id="PTHR10174:SF213">
    <property type="entry name" value="CRAL-TRIO DOMAIN-CONTAINING PROTEIN"/>
    <property type="match status" value="1"/>
</dbReference>
<evidence type="ECO:0000259" key="1">
    <source>
        <dbReference type="PROSITE" id="PS50191"/>
    </source>
</evidence>
<name>A0A195FR81_9HYME</name>
<dbReference type="CDD" id="cd00170">
    <property type="entry name" value="SEC14"/>
    <property type="match status" value="1"/>
</dbReference>
<keyword evidence="3" id="KW-1185">Reference proteome</keyword>
<dbReference type="InterPro" id="IPR036865">
    <property type="entry name" value="CRAL-TRIO_dom_sf"/>
</dbReference>
<dbReference type="PANTHER" id="PTHR10174">
    <property type="entry name" value="ALPHA-TOCOPHEROL TRANSFER PROTEIN-RELATED"/>
    <property type="match status" value="1"/>
</dbReference>
<accession>A0A195FR81</accession>
<dbReference type="SMART" id="SM00516">
    <property type="entry name" value="SEC14"/>
    <property type="match status" value="1"/>
</dbReference>
<organism evidence="2 3">
    <name type="scientific">Trachymyrmex septentrionalis</name>
    <dbReference type="NCBI Taxonomy" id="34720"/>
    <lineage>
        <taxon>Eukaryota</taxon>
        <taxon>Metazoa</taxon>
        <taxon>Ecdysozoa</taxon>
        <taxon>Arthropoda</taxon>
        <taxon>Hexapoda</taxon>
        <taxon>Insecta</taxon>
        <taxon>Pterygota</taxon>
        <taxon>Neoptera</taxon>
        <taxon>Endopterygota</taxon>
        <taxon>Hymenoptera</taxon>
        <taxon>Apocrita</taxon>
        <taxon>Aculeata</taxon>
        <taxon>Formicoidea</taxon>
        <taxon>Formicidae</taxon>
        <taxon>Myrmicinae</taxon>
        <taxon>Trachymyrmex</taxon>
    </lineage>
</organism>
<dbReference type="STRING" id="34720.A0A195FR81"/>
<dbReference type="GO" id="GO:0016020">
    <property type="term" value="C:membrane"/>
    <property type="evidence" value="ECO:0007669"/>
    <property type="project" value="TreeGrafter"/>
</dbReference>
<dbReference type="SUPFAM" id="SSF46938">
    <property type="entry name" value="CRAL/TRIO N-terminal domain"/>
    <property type="match status" value="1"/>
</dbReference>
<evidence type="ECO:0000313" key="2">
    <source>
        <dbReference type="EMBL" id="KYN42973.1"/>
    </source>
</evidence>
<dbReference type="GO" id="GO:1902936">
    <property type="term" value="F:phosphatidylinositol bisphosphate binding"/>
    <property type="evidence" value="ECO:0007669"/>
    <property type="project" value="TreeGrafter"/>
</dbReference>
<evidence type="ECO:0000313" key="3">
    <source>
        <dbReference type="Proteomes" id="UP000078541"/>
    </source>
</evidence>
<protein>
    <submittedName>
        <fullName evidence="2">Alpha-tocopherol transfer protein-like protein</fullName>
    </submittedName>
</protein>
<dbReference type="EMBL" id="KQ981305">
    <property type="protein sequence ID" value="KYN42973.1"/>
    <property type="molecule type" value="Genomic_DNA"/>
</dbReference>
<reference evidence="2 3" key="1">
    <citation type="submission" date="2016-03" db="EMBL/GenBank/DDBJ databases">
        <title>Trachymyrmex septentrionalis WGS genome.</title>
        <authorList>
            <person name="Nygaard S."/>
            <person name="Hu H."/>
            <person name="Boomsma J."/>
            <person name="Zhang G."/>
        </authorList>
    </citation>
    <scope>NUCLEOTIDE SEQUENCE [LARGE SCALE GENOMIC DNA]</scope>
    <source>
        <strain evidence="2">Tsep2-gDNA-1</strain>
        <tissue evidence="2">Whole body</tissue>
    </source>
</reference>
<gene>
    <name evidence="2" type="ORF">ALC56_02778</name>
</gene>
<dbReference type="InterPro" id="IPR036273">
    <property type="entry name" value="CRAL/TRIO_N_dom_sf"/>
</dbReference>
<proteinExistence type="predicted"/>
<dbReference type="PROSITE" id="PS50191">
    <property type="entry name" value="CRAL_TRIO"/>
    <property type="match status" value="1"/>
</dbReference>
<dbReference type="Pfam" id="PF00650">
    <property type="entry name" value="CRAL_TRIO"/>
    <property type="match status" value="1"/>
</dbReference>
<feature type="domain" description="CRAL-TRIO" evidence="1">
    <location>
        <begin position="84"/>
        <end position="246"/>
    </location>
</feature>
<dbReference type="SUPFAM" id="SSF52087">
    <property type="entry name" value="CRAL/TRIO domain"/>
    <property type="match status" value="1"/>
</dbReference>